<dbReference type="OrthoDB" id="9796561at2"/>
<accession>A0A845MCF9</accession>
<dbReference type="RefSeq" id="WP_161337741.1">
    <property type="nucleotide sequence ID" value="NZ_JBHSDG010000002.1"/>
</dbReference>
<evidence type="ECO:0000313" key="1">
    <source>
        <dbReference type="EMBL" id="MZR21341.1"/>
    </source>
</evidence>
<organism evidence="1 2">
    <name type="scientific">Sneathiella chungangensis</name>
    <dbReference type="NCBI Taxonomy" id="1418234"/>
    <lineage>
        <taxon>Bacteria</taxon>
        <taxon>Pseudomonadati</taxon>
        <taxon>Pseudomonadota</taxon>
        <taxon>Alphaproteobacteria</taxon>
        <taxon>Sneathiellales</taxon>
        <taxon>Sneathiellaceae</taxon>
        <taxon>Sneathiella</taxon>
    </lineage>
</organism>
<name>A0A845MCF9_9PROT</name>
<keyword evidence="2" id="KW-1185">Reference proteome</keyword>
<dbReference type="EMBL" id="WTVA01000001">
    <property type="protein sequence ID" value="MZR21341.1"/>
    <property type="molecule type" value="Genomic_DNA"/>
</dbReference>
<reference evidence="1 2" key="1">
    <citation type="journal article" date="2014" name="Int. J. Syst. Evol. Microbiol.">
        <title>Sneathiella chungangensis sp. nov., isolated from a marine sand, and emended description of the genus Sneathiella.</title>
        <authorList>
            <person name="Siamphan C."/>
            <person name="Kim H."/>
            <person name="Lee J.S."/>
            <person name="Kim W."/>
        </authorList>
    </citation>
    <scope>NUCLEOTIDE SEQUENCE [LARGE SCALE GENOMIC DNA]</scope>
    <source>
        <strain evidence="1 2">KCTC 32476</strain>
    </source>
</reference>
<dbReference type="AlphaFoldDB" id="A0A845MCF9"/>
<evidence type="ECO:0000313" key="2">
    <source>
        <dbReference type="Proteomes" id="UP000445696"/>
    </source>
</evidence>
<sequence>MNASNRKDIAGPADFDAESFIEESAEAAYLAYPGEEEEANDNFPAHEILQGCIWRDVESSQQKVGIFEEETFGERSADLDRRGELNFAEDRRGARGFLDEETSGFLPDYPDLA</sequence>
<dbReference type="Proteomes" id="UP000445696">
    <property type="component" value="Unassembled WGS sequence"/>
</dbReference>
<protein>
    <submittedName>
        <fullName evidence="1">Uncharacterized protein</fullName>
    </submittedName>
</protein>
<comment type="caution">
    <text evidence="1">The sequence shown here is derived from an EMBL/GenBank/DDBJ whole genome shotgun (WGS) entry which is preliminary data.</text>
</comment>
<proteinExistence type="predicted"/>
<gene>
    <name evidence="1" type="ORF">GQF03_03265</name>
</gene>